<name>A0A1V0TLX8_9ACTN</name>
<dbReference type="Proteomes" id="UP000192726">
    <property type="component" value="Chromosome"/>
</dbReference>
<protein>
    <recommendedName>
        <fullName evidence="4">Polyketide synthase-like phosphopantetheine-binding domain-containing protein</fullName>
    </recommendedName>
</protein>
<dbReference type="Gene3D" id="1.10.1200.10">
    <property type="entry name" value="ACP-like"/>
    <property type="match status" value="1"/>
</dbReference>
<feature type="region of interest" description="Disordered" evidence="3">
    <location>
        <begin position="88"/>
        <end position="109"/>
    </location>
</feature>
<reference evidence="5 6" key="1">
    <citation type="submission" date="2017-04" db="EMBL/GenBank/DDBJ databases">
        <title>Complete Genome Sequence of Streptomyces gilvosporeus F607, a Capable Producer of Natamycin.</title>
        <authorList>
            <person name="Zong G."/>
            <person name="Zhong C."/>
            <person name="Fu J."/>
            <person name="Qin R."/>
            <person name="Cao G."/>
        </authorList>
    </citation>
    <scope>NUCLEOTIDE SEQUENCE [LARGE SCALE GENOMIC DNA]</scope>
    <source>
        <strain evidence="5 6">F607</strain>
    </source>
</reference>
<keyword evidence="1" id="KW-0596">Phosphopantetheine</keyword>
<dbReference type="EMBL" id="CP020569">
    <property type="protein sequence ID" value="ARF53798.1"/>
    <property type="molecule type" value="Genomic_DNA"/>
</dbReference>
<evidence type="ECO:0000256" key="2">
    <source>
        <dbReference type="ARBA" id="ARBA00022553"/>
    </source>
</evidence>
<evidence type="ECO:0000256" key="1">
    <source>
        <dbReference type="ARBA" id="ARBA00022450"/>
    </source>
</evidence>
<dbReference type="KEGG" id="sgv:B1H19_06050"/>
<accession>A0A1V0TLX8</accession>
<dbReference type="InterPro" id="IPR020806">
    <property type="entry name" value="PKS_PP-bd"/>
</dbReference>
<sequence length="109" mass="11253">MDRATAAAALRSGDADRSAHAAAYLRALLAGCLGTTPDHVTLERPLEAQGFDSVTVAGISVLIEEDLGVRVPIAELARTGLGELARRLASATRTDEGEAGADGPVDRSR</sequence>
<dbReference type="SMART" id="SM00823">
    <property type="entry name" value="PKS_PP"/>
    <property type="match status" value="1"/>
</dbReference>
<evidence type="ECO:0000256" key="3">
    <source>
        <dbReference type="SAM" id="MobiDB-lite"/>
    </source>
</evidence>
<dbReference type="STRING" id="553510.B1H19_06050"/>
<dbReference type="OrthoDB" id="4334932at2"/>
<dbReference type="GO" id="GO:0017000">
    <property type="term" value="P:antibiotic biosynthetic process"/>
    <property type="evidence" value="ECO:0007669"/>
    <property type="project" value="UniProtKB-ARBA"/>
</dbReference>
<keyword evidence="2" id="KW-0597">Phosphoprotein</keyword>
<dbReference type="RefSeq" id="WP_083103585.1">
    <property type="nucleotide sequence ID" value="NZ_CP020569.1"/>
</dbReference>
<gene>
    <name evidence="5" type="ORF">B1H19_06050</name>
</gene>
<evidence type="ECO:0000313" key="6">
    <source>
        <dbReference type="Proteomes" id="UP000192726"/>
    </source>
</evidence>
<evidence type="ECO:0000313" key="5">
    <source>
        <dbReference type="EMBL" id="ARF53798.1"/>
    </source>
</evidence>
<feature type="domain" description="Polyketide synthase-like phosphopantetheine-binding" evidence="4">
    <location>
        <begin position="22"/>
        <end position="84"/>
    </location>
</feature>
<organism evidence="5 6">
    <name type="scientific">Streptomyces gilvosporeus</name>
    <dbReference type="NCBI Taxonomy" id="553510"/>
    <lineage>
        <taxon>Bacteria</taxon>
        <taxon>Bacillati</taxon>
        <taxon>Actinomycetota</taxon>
        <taxon>Actinomycetes</taxon>
        <taxon>Kitasatosporales</taxon>
        <taxon>Streptomycetaceae</taxon>
        <taxon>Streptomyces</taxon>
    </lineage>
</organism>
<proteinExistence type="predicted"/>
<dbReference type="InterPro" id="IPR036736">
    <property type="entry name" value="ACP-like_sf"/>
</dbReference>
<dbReference type="Pfam" id="PF00550">
    <property type="entry name" value="PP-binding"/>
    <property type="match status" value="1"/>
</dbReference>
<dbReference type="InterPro" id="IPR009081">
    <property type="entry name" value="PP-bd_ACP"/>
</dbReference>
<dbReference type="AlphaFoldDB" id="A0A1V0TLX8"/>
<keyword evidence="6" id="KW-1185">Reference proteome</keyword>
<dbReference type="GO" id="GO:0031177">
    <property type="term" value="F:phosphopantetheine binding"/>
    <property type="evidence" value="ECO:0007669"/>
    <property type="project" value="InterPro"/>
</dbReference>
<evidence type="ECO:0000259" key="4">
    <source>
        <dbReference type="SMART" id="SM00823"/>
    </source>
</evidence>
<dbReference type="SUPFAM" id="SSF47336">
    <property type="entry name" value="ACP-like"/>
    <property type="match status" value="1"/>
</dbReference>